<dbReference type="Gene3D" id="3.40.50.12780">
    <property type="entry name" value="N-terminal domain of ligase-like"/>
    <property type="match status" value="1"/>
</dbReference>
<keyword evidence="2" id="KW-1185">Reference proteome</keyword>
<dbReference type="RefSeq" id="WP_203929280.1">
    <property type="nucleotide sequence ID" value="NZ_BOPH01000061.1"/>
</dbReference>
<dbReference type="EMBL" id="BOPH01000061">
    <property type="protein sequence ID" value="GIJ69351.1"/>
    <property type="molecule type" value="Genomic_DNA"/>
</dbReference>
<gene>
    <name evidence="1" type="ORF">Voc01_042680</name>
</gene>
<proteinExistence type="predicted"/>
<name>A0A8J3ZXU3_9ACTN</name>
<dbReference type="Proteomes" id="UP000635606">
    <property type="component" value="Unassembled WGS sequence"/>
</dbReference>
<comment type="caution">
    <text evidence="1">The sequence shown here is derived from an EMBL/GenBank/DDBJ whole genome shotgun (WGS) entry which is preliminary data.</text>
</comment>
<dbReference type="SUPFAM" id="SSF56801">
    <property type="entry name" value="Acetyl-CoA synthetase-like"/>
    <property type="match status" value="1"/>
</dbReference>
<dbReference type="InterPro" id="IPR042099">
    <property type="entry name" value="ANL_N_sf"/>
</dbReference>
<dbReference type="AlphaFoldDB" id="A0A8J3ZXU3"/>
<sequence>MTNLGDLAARTAAADPARPLLTFYDDGTGEWVELSGNTFANWVSKTANLLVDGCGLGPGDAALVAVTPHWQTAAILVGCWAAGLSVESDGDVAFASAPVESSATDRFFLGLAAMGMPYRGELPDGWLDYISEVRPHGDHFRTGPPADPAYFGETHAAVLDRATARAKELGIPANGRVLVDVTTYPDPVDWLLAPLTASASIVLCKDVDATTLRRRAETERAGLTLS</sequence>
<evidence type="ECO:0000313" key="2">
    <source>
        <dbReference type="Proteomes" id="UP000635606"/>
    </source>
</evidence>
<protein>
    <submittedName>
        <fullName evidence="1">Acyl-CoA synthetase</fullName>
    </submittedName>
</protein>
<accession>A0A8J3ZXU3</accession>
<dbReference type="NCBIfam" id="TIGR03089">
    <property type="entry name" value="TIGR03089 family protein"/>
    <property type="match status" value="1"/>
</dbReference>
<evidence type="ECO:0000313" key="1">
    <source>
        <dbReference type="EMBL" id="GIJ69351.1"/>
    </source>
</evidence>
<organism evidence="1 2">
    <name type="scientific">Virgisporangium ochraceum</name>
    <dbReference type="NCBI Taxonomy" id="65505"/>
    <lineage>
        <taxon>Bacteria</taxon>
        <taxon>Bacillati</taxon>
        <taxon>Actinomycetota</taxon>
        <taxon>Actinomycetes</taxon>
        <taxon>Micromonosporales</taxon>
        <taxon>Micromonosporaceae</taxon>
        <taxon>Virgisporangium</taxon>
    </lineage>
</organism>
<reference evidence="1" key="1">
    <citation type="submission" date="2021-01" db="EMBL/GenBank/DDBJ databases">
        <title>Whole genome shotgun sequence of Virgisporangium ochraceum NBRC 16418.</title>
        <authorList>
            <person name="Komaki H."/>
            <person name="Tamura T."/>
        </authorList>
    </citation>
    <scope>NUCLEOTIDE SEQUENCE</scope>
    <source>
        <strain evidence="1">NBRC 16418</strain>
    </source>
</reference>
<dbReference type="InterPro" id="IPR017523">
    <property type="entry name" value="Rv3268"/>
</dbReference>